<feature type="transmembrane region" description="Helical" evidence="1">
    <location>
        <begin position="12"/>
        <end position="35"/>
    </location>
</feature>
<dbReference type="InterPro" id="IPR029044">
    <property type="entry name" value="Nucleotide-diphossugar_trans"/>
</dbReference>
<dbReference type="Pfam" id="PF04572">
    <property type="entry name" value="Gb3_synth"/>
    <property type="match status" value="1"/>
</dbReference>
<dbReference type="SUPFAM" id="SSF53448">
    <property type="entry name" value="Nucleotide-diphospho-sugar transferases"/>
    <property type="match status" value="1"/>
</dbReference>
<feature type="domain" description="Alpha 1,4-glycosyltransferase" evidence="2">
    <location>
        <begin position="291"/>
        <end position="414"/>
    </location>
</feature>
<gene>
    <name evidence="3" type="ORF">CEY00_Acc02986</name>
</gene>
<dbReference type="InterPro" id="IPR007577">
    <property type="entry name" value="GlycoTrfase_DXD_sugar-bd_CS"/>
</dbReference>
<evidence type="ECO:0000256" key="1">
    <source>
        <dbReference type="SAM" id="Phobius"/>
    </source>
</evidence>
<dbReference type="InterPro" id="IPR007652">
    <property type="entry name" value="A1-4-GlycosylTfrase_dom"/>
</dbReference>
<keyword evidence="1" id="KW-1133">Transmembrane helix</keyword>
<reference evidence="4" key="2">
    <citation type="journal article" date="2018" name="BMC Genomics">
        <title>A manually annotated Actinidia chinensis var. chinensis (kiwifruit) genome highlights the challenges associated with draft genomes and gene prediction in plants.</title>
        <authorList>
            <person name="Pilkington S.M."/>
            <person name="Crowhurst R."/>
            <person name="Hilario E."/>
            <person name="Nardozza S."/>
            <person name="Fraser L."/>
            <person name="Peng Y."/>
            <person name="Gunaseelan K."/>
            <person name="Simpson R."/>
            <person name="Tahir J."/>
            <person name="Deroles S.C."/>
            <person name="Templeton K."/>
            <person name="Luo Z."/>
            <person name="Davy M."/>
            <person name="Cheng C."/>
            <person name="McNeilage M."/>
            <person name="Scaglione D."/>
            <person name="Liu Y."/>
            <person name="Zhang Q."/>
            <person name="Datson P."/>
            <person name="De Silva N."/>
            <person name="Gardiner S.E."/>
            <person name="Bassett H."/>
            <person name="Chagne D."/>
            <person name="McCallum J."/>
            <person name="Dzierzon H."/>
            <person name="Deng C."/>
            <person name="Wang Y.Y."/>
            <person name="Barron L."/>
            <person name="Manako K."/>
            <person name="Bowen J."/>
            <person name="Foster T.M."/>
            <person name="Erridge Z.A."/>
            <person name="Tiffin H."/>
            <person name="Waite C.N."/>
            <person name="Davies K.M."/>
            <person name="Grierson E.P."/>
            <person name="Laing W.A."/>
            <person name="Kirk R."/>
            <person name="Chen X."/>
            <person name="Wood M."/>
            <person name="Montefiori M."/>
            <person name="Brummell D.A."/>
            <person name="Schwinn K.E."/>
            <person name="Catanach A."/>
            <person name="Fullerton C."/>
            <person name="Li D."/>
            <person name="Meiyalaghan S."/>
            <person name="Nieuwenhuizen N."/>
            <person name="Read N."/>
            <person name="Prakash R."/>
            <person name="Hunter D."/>
            <person name="Zhang H."/>
            <person name="McKenzie M."/>
            <person name="Knabel M."/>
            <person name="Harris A."/>
            <person name="Allan A.C."/>
            <person name="Gleave A."/>
            <person name="Chen A."/>
            <person name="Janssen B.J."/>
            <person name="Plunkett B."/>
            <person name="Ampomah-Dwamena C."/>
            <person name="Voogd C."/>
            <person name="Leif D."/>
            <person name="Lafferty D."/>
            <person name="Souleyre E.J.F."/>
            <person name="Varkonyi-Gasic E."/>
            <person name="Gambi F."/>
            <person name="Hanley J."/>
            <person name="Yao J.L."/>
            <person name="Cheung J."/>
            <person name="David K.M."/>
            <person name="Warren B."/>
            <person name="Marsh K."/>
            <person name="Snowden K.C."/>
            <person name="Lin-Wang K."/>
            <person name="Brian L."/>
            <person name="Martinez-Sanchez M."/>
            <person name="Wang M."/>
            <person name="Ileperuma N."/>
            <person name="Macnee N."/>
            <person name="Campin R."/>
            <person name="McAtee P."/>
            <person name="Drummond R.S.M."/>
            <person name="Espley R.V."/>
            <person name="Ireland H.S."/>
            <person name="Wu R."/>
            <person name="Atkinson R.G."/>
            <person name="Karunairetnam S."/>
            <person name="Bulley S."/>
            <person name="Chunkath S."/>
            <person name="Hanley Z."/>
            <person name="Storey R."/>
            <person name="Thrimawithana A.H."/>
            <person name="Thomson S."/>
            <person name="David C."/>
            <person name="Testolin R."/>
            <person name="Huang H."/>
            <person name="Hellens R.P."/>
            <person name="Schaffer R.J."/>
        </authorList>
    </citation>
    <scope>NUCLEOTIDE SEQUENCE [LARGE SCALE GENOMIC DNA]</scope>
    <source>
        <strain evidence="4">cv. Red5</strain>
    </source>
</reference>
<keyword evidence="1" id="KW-0812">Transmembrane</keyword>
<keyword evidence="1" id="KW-0472">Membrane</keyword>
<dbReference type="OMA" id="PEHEIFM"/>
<dbReference type="STRING" id="1590841.A0A2R6RRN7"/>
<keyword evidence="4" id="KW-1185">Reference proteome</keyword>
<sequence>MSDFRNLGHSKLPIFSTISFTAVLLIIIFVCSFISNLSLQTVVLESKKISLNSFHEDQPKLRWLSTKEVLFSVTEEVDEEPETEDYTHFLTPFNGSDQERIDWFKKKLPGFDIFKSTILTREFDDRVRGFLGNEKCRVKFFMTWISPVRSFGGREFLALESLFNSHPDGCLVILSRTMDSFRGHRILRPLLDCGFRAISVTPDLSFLFEDTPAQSWFDDLTRGNKDPGEIPLAQNLSNLIRLAVLYKYGGVYLDTDFVVLKDFLGLRNSIGAQSVDQDGNWTRLNNAVLVFDKNHPLLYKFMEEFASTFNGNKWGYNGPYLVSRVVERMEQGQERNFTVLPPMAFYPVDWTRIAGLFARPVNRAHSKWVEAKLVQLSNASYGVHLWNKESSRLRIEEGSIIGRLVSKNCVICKQIYSS</sequence>
<name>A0A2R6RRN7_ACTCC</name>
<dbReference type="InParanoid" id="A0A2R6RRN7"/>
<dbReference type="Pfam" id="PF04488">
    <property type="entry name" value="Gly_transf_sug"/>
    <property type="match status" value="1"/>
</dbReference>
<comment type="caution">
    <text evidence="3">The sequence shown here is derived from an EMBL/GenBank/DDBJ whole genome shotgun (WGS) entry which is preliminary data.</text>
</comment>
<dbReference type="AlphaFoldDB" id="A0A2R6RRN7"/>
<dbReference type="FunCoup" id="A0A2R6RRN7">
    <property type="interactions" value="95"/>
</dbReference>
<dbReference type="PANTHER" id="PTHR46781:SF2">
    <property type="entry name" value="ALPHA 1,4-GLYCOSYLTRANSFERASE FAMILY PROTEIN"/>
    <property type="match status" value="1"/>
</dbReference>
<reference evidence="3 4" key="1">
    <citation type="submission" date="2017-07" db="EMBL/GenBank/DDBJ databases">
        <title>An improved, manually edited Actinidia chinensis var. chinensis (kiwifruit) genome highlights the challenges associated with draft genomes and gene prediction in plants.</title>
        <authorList>
            <person name="Pilkington S."/>
            <person name="Crowhurst R."/>
            <person name="Hilario E."/>
            <person name="Nardozza S."/>
            <person name="Fraser L."/>
            <person name="Peng Y."/>
            <person name="Gunaseelan K."/>
            <person name="Simpson R."/>
            <person name="Tahir J."/>
            <person name="Deroles S."/>
            <person name="Templeton K."/>
            <person name="Luo Z."/>
            <person name="Davy M."/>
            <person name="Cheng C."/>
            <person name="Mcneilage M."/>
            <person name="Scaglione D."/>
            <person name="Liu Y."/>
            <person name="Zhang Q."/>
            <person name="Datson P."/>
            <person name="De Silva N."/>
            <person name="Gardiner S."/>
            <person name="Bassett H."/>
            <person name="Chagne D."/>
            <person name="Mccallum J."/>
            <person name="Dzierzon H."/>
            <person name="Deng C."/>
            <person name="Wang Y.-Y."/>
            <person name="Barron N."/>
            <person name="Manako K."/>
            <person name="Bowen J."/>
            <person name="Foster T."/>
            <person name="Erridge Z."/>
            <person name="Tiffin H."/>
            <person name="Waite C."/>
            <person name="Davies K."/>
            <person name="Grierson E."/>
            <person name="Laing W."/>
            <person name="Kirk R."/>
            <person name="Chen X."/>
            <person name="Wood M."/>
            <person name="Montefiori M."/>
            <person name="Brummell D."/>
            <person name="Schwinn K."/>
            <person name="Catanach A."/>
            <person name="Fullerton C."/>
            <person name="Li D."/>
            <person name="Meiyalaghan S."/>
            <person name="Nieuwenhuizen N."/>
            <person name="Read N."/>
            <person name="Prakash R."/>
            <person name="Hunter D."/>
            <person name="Zhang H."/>
            <person name="Mckenzie M."/>
            <person name="Knabel M."/>
            <person name="Harris A."/>
            <person name="Allan A."/>
            <person name="Chen A."/>
            <person name="Janssen B."/>
            <person name="Plunkett B."/>
            <person name="Dwamena C."/>
            <person name="Voogd C."/>
            <person name="Leif D."/>
            <person name="Lafferty D."/>
            <person name="Souleyre E."/>
            <person name="Varkonyi-Gasic E."/>
            <person name="Gambi F."/>
            <person name="Hanley J."/>
            <person name="Yao J.-L."/>
            <person name="Cheung J."/>
            <person name="David K."/>
            <person name="Warren B."/>
            <person name="Marsh K."/>
            <person name="Snowden K."/>
            <person name="Lin-Wang K."/>
            <person name="Brian L."/>
            <person name="Martinez-Sanchez M."/>
            <person name="Wang M."/>
            <person name="Ileperuma N."/>
            <person name="Macnee N."/>
            <person name="Campin R."/>
            <person name="Mcatee P."/>
            <person name="Drummond R."/>
            <person name="Espley R."/>
            <person name="Ireland H."/>
            <person name="Wu R."/>
            <person name="Atkinson R."/>
            <person name="Karunairetnam S."/>
            <person name="Bulley S."/>
            <person name="Chunkath S."/>
            <person name="Hanley Z."/>
            <person name="Storey R."/>
            <person name="Thrimawithana A."/>
            <person name="Thomson S."/>
            <person name="David C."/>
            <person name="Testolin R."/>
        </authorList>
    </citation>
    <scope>NUCLEOTIDE SEQUENCE [LARGE SCALE GENOMIC DNA]</scope>
    <source>
        <strain evidence="4">cv. Red5</strain>
        <tissue evidence="3">Young leaf</tissue>
    </source>
</reference>
<protein>
    <submittedName>
        <fullName evidence="3">Alpha 1,4-glycosyltransferase domain protein</fullName>
    </submittedName>
</protein>
<dbReference type="PANTHER" id="PTHR46781">
    <property type="entry name" value="ALPHA 1,4-GLYCOSYLTRANSFERASE FAMILY PROTEIN"/>
    <property type="match status" value="1"/>
</dbReference>
<dbReference type="InterPro" id="IPR044789">
    <property type="entry name" value="Put_A1-4-GlycosylTfrase_plant"/>
</dbReference>
<organism evidence="3 4">
    <name type="scientific">Actinidia chinensis var. chinensis</name>
    <name type="common">Chinese soft-hair kiwi</name>
    <dbReference type="NCBI Taxonomy" id="1590841"/>
    <lineage>
        <taxon>Eukaryota</taxon>
        <taxon>Viridiplantae</taxon>
        <taxon>Streptophyta</taxon>
        <taxon>Embryophyta</taxon>
        <taxon>Tracheophyta</taxon>
        <taxon>Spermatophyta</taxon>
        <taxon>Magnoliopsida</taxon>
        <taxon>eudicotyledons</taxon>
        <taxon>Gunneridae</taxon>
        <taxon>Pentapetalae</taxon>
        <taxon>asterids</taxon>
        <taxon>Ericales</taxon>
        <taxon>Actinidiaceae</taxon>
        <taxon>Actinidia</taxon>
    </lineage>
</organism>
<dbReference type="GO" id="GO:0016740">
    <property type="term" value="F:transferase activity"/>
    <property type="evidence" value="ECO:0007669"/>
    <property type="project" value="UniProtKB-KW"/>
</dbReference>
<dbReference type="Gramene" id="PSS32686">
    <property type="protein sequence ID" value="PSS32686"/>
    <property type="gene ID" value="CEY00_Acc02986"/>
</dbReference>
<dbReference type="EMBL" id="NKQK01000003">
    <property type="protein sequence ID" value="PSS32686.1"/>
    <property type="molecule type" value="Genomic_DNA"/>
</dbReference>
<evidence type="ECO:0000259" key="2">
    <source>
        <dbReference type="Pfam" id="PF04572"/>
    </source>
</evidence>
<keyword evidence="3" id="KW-0808">Transferase</keyword>
<dbReference type="Proteomes" id="UP000241394">
    <property type="component" value="Chromosome LG3"/>
</dbReference>
<dbReference type="OrthoDB" id="409543at2759"/>
<dbReference type="Gene3D" id="3.90.550.20">
    <property type="match status" value="1"/>
</dbReference>
<evidence type="ECO:0000313" key="3">
    <source>
        <dbReference type="EMBL" id="PSS32686.1"/>
    </source>
</evidence>
<proteinExistence type="predicted"/>
<accession>A0A2R6RRN7</accession>
<evidence type="ECO:0000313" key="4">
    <source>
        <dbReference type="Proteomes" id="UP000241394"/>
    </source>
</evidence>